<keyword evidence="1" id="KW-0732">Signal</keyword>
<keyword evidence="3" id="KW-1185">Reference proteome</keyword>
<evidence type="ECO:0000313" key="2">
    <source>
        <dbReference type="EMBL" id="MCD1115353.1"/>
    </source>
</evidence>
<name>A0A9Q3UWT9_9FLAO</name>
<organism evidence="2 3">
    <name type="scientific">Chryseobacterium turcicum</name>
    <dbReference type="NCBI Taxonomy" id="2898076"/>
    <lineage>
        <taxon>Bacteria</taxon>
        <taxon>Pseudomonadati</taxon>
        <taxon>Bacteroidota</taxon>
        <taxon>Flavobacteriia</taxon>
        <taxon>Flavobacteriales</taxon>
        <taxon>Weeksellaceae</taxon>
        <taxon>Chryseobacterium group</taxon>
        <taxon>Chryseobacterium</taxon>
    </lineage>
</organism>
<feature type="chain" id="PRO_5040246597" evidence="1">
    <location>
        <begin position="26"/>
        <end position="115"/>
    </location>
</feature>
<reference evidence="2" key="1">
    <citation type="submission" date="2021-11" db="EMBL/GenBank/DDBJ databases">
        <title>Description of novel Chryseobacterium species.</title>
        <authorList>
            <person name="Saticioglu I.B."/>
            <person name="Ay H."/>
            <person name="Altun S."/>
            <person name="Duman M."/>
        </authorList>
    </citation>
    <scope>NUCLEOTIDE SEQUENCE</scope>
    <source>
        <strain evidence="2">C-17</strain>
    </source>
</reference>
<sequence>MSKITTKVRKIQIALLLFGLMSITACDDSESKEDEVENVDKKSAIETELSVQHIDSVDVLITKHKIWKNNKLFKEIIKRDTIPSLGDTLQAVEDEAENEHIAKVKKEYEFYITVQ</sequence>
<dbReference type="EMBL" id="JAJNAY010000001">
    <property type="protein sequence ID" value="MCD1115353.1"/>
    <property type="molecule type" value="Genomic_DNA"/>
</dbReference>
<comment type="caution">
    <text evidence="2">The sequence shown here is derived from an EMBL/GenBank/DDBJ whole genome shotgun (WGS) entry which is preliminary data.</text>
</comment>
<evidence type="ECO:0000313" key="3">
    <source>
        <dbReference type="Proteomes" id="UP001108025"/>
    </source>
</evidence>
<dbReference type="Proteomes" id="UP001108025">
    <property type="component" value="Unassembled WGS sequence"/>
</dbReference>
<evidence type="ECO:0000256" key="1">
    <source>
        <dbReference type="SAM" id="SignalP"/>
    </source>
</evidence>
<protein>
    <submittedName>
        <fullName evidence="2">Uncharacterized protein</fullName>
    </submittedName>
</protein>
<proteinExistence type="predicted"/>
<dbReference type="PROSITE" id="PS51257">
    <property type="entry name" value="PROKAR_LIPOPROTEIN"/>
    <property type="match status" value="1"/>
</dbReference>
<gene>
    <name evidence="2" type="ORF">LO744_00475</name>
</gene>
<feature type="signal peptide" evidence="1">
    <location>
        <begin position="1"/>
        <end position="25"/>
    </location>
</feature>
<dbReference type="RefSeq" id="WP_230666303.1">
    <property type="nucleotide sequence ID" value="NZ_JAJNAY010000001.1"/>
</dbReference>
<dbReference type="AlphaFoldDB" id="A0A9Q3UWT9"/>
<accession>A0A9Q3UWT9</accession>